<keyword evidence="8" id="KW-0833">Ubl conjugation pathway</keyword>
<dbReference type="Pfam" id="PF05773">
    <property type="entry name" value="RWD"/>
    <property type="match status" value="1"/>
</dbReference>
<dbReference type="PROSITE" id="PS50908">
    <property type="entry name" value="RWD"/>
    <property type="match status" value="1"/>
</dbReference>
<feature type="domain" description="RWD" evidence="13">
    <location>
        <begin position="8"/>
        <end position="126"/>
    </location>
</feature>
<evidence type="ECO:0000256" key="7">
    <source>
        <dbReference type="ARBA" id="ARBA00022771"/>
    </source>
</evidence>
<proteinExistence type="inferred from homology"/>
<dbReference type="STRING" id="984486.A0A1E3QZ97"/>
<dbReference type="Pfam" id="PF01485">
    <property type="entry name" value="IBR"/>
    <property type="match status" value="1"/>
</dbReference>
<dbReference type="CDD" id="cd20354">
    <property type="entry name" value="Rcat_RBR_RNF14"/>
    <property type="match status" value="1"/>
</dbReference>
<feature type="domain" description="RING-type" evidence="12">
    <location>
        <begin position="162"/>
        <end position="208"/>
    </location>
</feature>
<evidence type="ECO:0000259" key="13">
    <source>
        <dbReference type="PROSITE" id="PS50908"/>
    </source>
</evidence>
<dbReference type="EMBL" id="KV454426">
    <property type="protein sequence ID" value="ODQ83003.1"/>
    <property type="molecule type" value="Genomic_DNA"/>
</dbReference>
<dbReference type="OrthoDB" id="1431934at2759"/>
<evidence type="ECO:0000256" key="6">
    <source>
        <dbReference type="ARBA" id="ARBA00022737"/>
    </source>
</evidence>
<comment type="similarity">
    <text evidence="10">Belongs to the RBR family. RNF14 subfamily.</text>
</comment>
<dbReference type="SUPFAM" id="SSF57850">
    <property type="entry name" value="RING/U-box"/>
    <property type="match status" value="3"/>
</dbReference>
<dbReference type="Gene3D" id="3.10.110.10">
    <property type="entry name" value="Ubiquitin Conjugating Enzyme"/>
    <property type="match status" value="1"/>
</dbReference>
<reference evidence="16" key="1">
    <citation type="submission" date="2016-05" db="EMBL/GenBank/DDBJ databases">
        <title>Comparative genomics of biotechnologically important yeasts.</title>
        <authorList>
            <consortium name="DOE Joint Genome Institute"/>
            <person name="Riley R."/>
            <person name="Haridas S."/>
            <person name="Wolfe K.H."/>
            <person name="Lopes M.R."/>
            <person name="Hittinger C.T."/>
            <person name="Goker M."/>
            <person name="Salamov A."/>
            <person name="Wisecaver J."/>
            <person name="Long T.M."/>
            <person name="Aerts A.L."/>
            <person name="Barry K."/>
            <person name="Choi C."/>
            <person name="Clum A."/>
            <person name="Coughlan A.Y."/>
            <person name="Deshpande S."/>
            <person name="Douglass A.P."/>
            <person name="Hanson S.J."/>
            <person name="Klenk H.-P."/>
            <person name="Labutti K."/>
            <person name="Lapidus A."/>
            <person name="Lindquist E."/>
            <person name="Lipzen A."/>
            <person name="Meier-Kolthoff J.P."/>
            <person name="Ohm R.A."/>
            <person name="Otillar R.P."/>
            <person name="Pangilinan J."/>
            <person name="Peng Y."/>
            <person name="Rokas A."/>
            <person name="Rosa C.A."/>
            <person name="Scheuner C."/>
            <person name="Sibirny A.A."/>
            <person name="Slot J.C."/>
            <person name="Stielow J.B."/>
            <person name="Sun H."/>
            <person name="Kurtzman C.P."/>
            <person name="Blackwell M."/>
            <person name="Grigoriev I.V."/>
            <person name="Jeffries T.W."/>
        </authorList>
    </citation>
    <scope>NUCLEOTIDE SEQUENCE [LARGE SCALE GENOMIC DNA]</scope>
    <source>
        <strain evidence="16">NRRL Y-12698</strain>
    </source>
</reference>
<keyword evidence="6" id="KW-0677">Repeat</keyword>
<dbReference type="InterPro" id="IPR016135">
    <property type="entry name" value="UBQ-conjugating_enzyme/RWD"/>
</dbReference>
<dbReference type="InterPro" id="IPR001841">
    <property type="entry name" value="Znf_RING"/>
</dbReference>
<dbReference type="AlphaFoldDB" id="A0A1E3QZ97"/>
<dbReference type="CDD" id="cd23820">
    <property type="entry name" value="RWD_RNF14"/>
    <property type="match status" value="1"/>
</dbReference>
<sequence length="467" mass="53685">MEDSPRSQELLSLEAIYPDAELDITSYSGTITISIHSADPVGISFAAVPNTQPLYDSINYLPPLKFFFQLPETYPDTPPTVALLSLWLPEATLTALHASLLLIWDDFRDMVVFLMVDHLQEQAFVLFGLDPPIALTEVQFEFFVSYNREQLQEEFDTQSFTCEICQQYKKGKSCLRIELCRHIFCKACLLEYFSTCITAGDIEKVHCPDYECTKRVAEERKRMADPKTFITSGTSTRDMILRVVFTPPLSLDFLSFLPPEIVTRFQTLFTRDQYEFFKSNFPNRAVNCPVEACGHGIIRDDVNDDLVVCPKCRYAFCIHCTNSWHGKSMCRLAVRLDIPEDVLEQYLSYPELSKDRRDLEDYYGKFKLRRAADAWHMDVLFKEMMANELMTACPSCGVVSAKMDGCNKMTCHLCKTPFCYLCGEFLDRARPYDHFNDPVSECYRRLFEGMLGTEEELMRPIAPGFAL</sequence>
<dbReference type="PANTHER" id="PTHR11685">
    <property type="entry name" value="RBR FAMILY RING FINGER AND IBR DOMAIN-CONTAINING"/>
    <property type="match status" value="1"/>
</dbReference>
<evidence type="ECO:0000256" key="1">
    <source>
        <dbReference type="ARBA" id="ARBA00001798"/>
    </source>
</evidence>
<evidence type="ECO:0000256" key="5">
    <source>
        <dbReference type="ARBA" id="ARBA00022723"/>
    </source>
</evidence>
<dbReference type="InterPro" id="IPR017907">
    <property type="entry name" value="Znf_RING_CS"/>
</dbReference>
<dbReference type="Gene3D" id="3.30.40.10">
    <property type="entry name" value="Zinc/RING finger domain, C3HC4 (zinc finger)"/>
    <property type="match status" value="1"/>
</dbReference>
<evidence type="ECO:0000256" key="9">
    <source>
        <dbReference type="ARBA" id="ARBA00022833"/>
    </source>
</evidence>
<keyword evidence="16" id="KW-1185">Reference proteome</keyword>
<organism evidence="15 16">
    <name type="scientific">Babjeviella inositovora NRRL Y-12698</name>
    <dbReference type="NCBI Taxonomy" id="984486"/>
    <lineage>
        <taxon>Eukaryota</taxon>
        <taxon>Fungi</taxon>
        <taxon>Dikarya</taxon>
        <taxon>Ascomycota</taxon>
        <taxon>Saccharomycotina</taxon>
        <taxon>Pichiomycetes</taxon>
        <taxon>Serinales incertae sedis</taxon>
        <taxon>Babjeviella</taxon>
    </lineage>
</organism>
<accession>A0A1E3QZ97</accession>
<evidence type="ECO:0000256" key="3">
    <source>
        <dbReference type="ARBA" id="ARBA00012251"/>
    </source>
</evidence>
<evidence type="ECO:0000313" key="15">
    <source>
        <dbReference type="EMBL" id="ODQ83003.1"/>
    </source>
</evidence>
<protein>
    <recommendedName>
        <fullName evidence="3">RBR-type E3 ubiquitin transferase</fullName>
        <ecNumber evidence="3">2.3.2.31</ecNumber>
    </recommendedName>
</protein>
<name>A0A1E3QZ97_9ASCO</name>
<evidence type="ECO:0000259" key="12">
    <source>
        <dbReference type="PROSITE" id="PS50089"/>
    </source>
</evidence>
<comment type="pathway">
    <text evidence="2">Protein modification; protein ubiquitination.</text>
</comment>
<keyword evidence="9" id="KW-0862">Zinc</keyword>
<dbReference type="CDD" id="cd20341">
    <property type="entry name" value="BRcat_RBR_RNF14"/>
    <property type="match status" value="1"/>
</dbReference>
<dbReference type="SMART" id="SM00591">
    <property type="entry name" value="RWD"/>
    <property type="match status" value="1"/>
</dbReference>
<gene>
    <name evidence="15" type="ORF">BABINDRAFT_159481</name>
</gene>
<evidence type="ECO:0000256" key="4">
    <source>
        <dbReference type="ARBA" id="ARBA00022679"/>
    </source>
</evidence>
<dbReference type="InterPro" id="IPR006575">
    <property type="entry name" value="RWD_dom"/>
</dbReference>
<dbReference type="GeneID" id="30145537"/>
<dbReference type="InterPro" id="IPR013083">
    <property type="entry name" value="Znf_RING/FYVE/PHD"/>
</dbReference>
<dbReference type="GO" id="GO:0008270">
    <property type="term" value="F:zinc ion binding"/>
    <property type="evidence" value="ECO:0007669"/>
    <property type="project" value="UniProtKB-KW"/>
</dbReference>
<dbReference type="Gene3D" id="2.20.25.20">
    <property type="match status" value="1"/>
</dbReference>
<dbReference type="InterPro" id="IPR002867">
    <property type="entry name" value="IBR_dom"/>
</dbReference>
<dbReference type="Pfam" id="PF26200">
    <property type="entry name" value="Rcat_RNF216"/>
    <property type="match status" value="1"/>
</dbReference>
<dbReference type="Proteomes" id="UP000094336">
    <property type="component" value="Unassembled WGS sequence"/>
</dbReference>
<keyword evidence="7 11" id="KW-0863">Zinc-finger</keyword>
<evidence type="ECO:0000256" key="10">
    <source>
        <dbReference type="ARBA" id="ARBA00044508"/>
    </source>
</evidence>
<dbReference type="SMART" id="SM00647">
    <property type="entry name" value="IBR"/>
    <property type="match status" value="2"/>
</dbReference>
<evidence type="ECO:0000313" key="16">
    <source>
        <dbReference type="Proteomes" id="UP000094336"/>
    </source>
</evidence>
<dbReference type="EC" id="2.3.2.31" evidence="3"/>
<keyword evidence="5" id="KW-0479">Metal-binding</keyword>
<comment type="catalytic activity">
    <reaction evidence="1">
        <text>[E2 ubiquitin-conjugating enzyme]-S-ubiquitinyl-L-cysteine + [acceptor protein]-L-lysine = [E2 ubiquitin-conjugating enzyme]-L-cysteine + [acceptor protein]-N(6)-ubiquitinyl-L-lysine.</text>
        <dbReference type="EC" id="2.3.2.31"/>
    </reaction>
</comment>
<dbReference type="GO" id="GO:0016567">
    <property type="term" value="P:protein ubiquitination"/>
    <property type="evidence" value="ECO:0007669"/>
    <property type="project" value="InterPro"/>
</dbReference>
<evidence type="ECO:0000256" key="2">
    <source>
        <dbReference type="ARBA" id="ARBA00004906"/>
    </source>
</evidence>
<dbReference type="InterPro" id="IPR031127">
    <property type="entry name" value="E3_UB_ligase_RBR"/>
</dbReference>
<dbReference type="Gene3D" id="1.20.120.1750">
    <property type="match status" value="1"/>
</dbReference>
<dbReference type="SUPFAM" id="SSF54495">
    <property type="entry name" value="UBC-like"/>
    <property type="match status" value="1"/>
</dbReference>
<dbReference type="PROSITE" id="PS50089">
    <property type="entry name" value="ZF_RING_2"/>
    <property type="match status" value="1"/>
</dbReference>
<dbReference type="InterPro" id="IPR044066">
    <property type="entry name" value="TRIAD_supradom"/>
</dbReference>
<dbReference type="GO" id="GO:0061630">
    <property type="term" value="F:ubiquitin protein ligase activity"/>
    <property type="evidence" value="ECO:0007669"/>
    <property type="project" value="UniProtKB-EC"/>
</dbReference>
<dbReference type="RefSeq" id="XP_018988331.1">
    <property type="nucleotide sequence ID" value="XM_019127684.1"/>
</dbReference>
<evidence type="ECO:0000256" key="11">
    <source>
        <dbReference type="PROSITE-ProRule" id="PRU00175"/>
    </source>
</evidence>
<evidence type="ECO:0000259" key="14">
    <source>
        <dbReference type="PROSITE" id="PS51873"/>
    </source>
</evidence>
<keyword evidence="4" id="KW-0808">Transferase</keyword>
<dbReference type="InterPro" id="IPR047548">
    <property type="entry name" value="Rcat_RBR_RNF14"/>
</dbReference>
<feature type="domain" description="RING-type" evidence="14">
    <location>
        <begin position="158"/>
        <end position="446"/>
    </location>
</feature>
<dbReference type="PROSITE" id="PS00518">
    <property type="entry name" value="ZF_RING_1"/>
    <property type="match status" value="1"/>
</dbReference>
<dbReference type="PROSITE" id="PS51873">
    <property type="entry name" value="TRIAD"/>
    <property type="match status" value="1"/>
</dbReference>
<evidence type="ECO:0000256" key="8">
    <source>
        <dbReference type="ARBA" id="ARBA00022786"/>
    </source>
</evidence>